<feature type="transmembrane region" description="Helical" evidence="6">
    <location>
        <begin position="84"/>
        <end position="108"/>
    </location>
</feature>
<dbReference type="EC" id="2.3.1.-" evidence="7"/>
<organism evidence="7 8">
    <name type="scientific">Phaeodactylum tricornutum (strain CCAP 1055/1)</name>
    <dbReference type="NCBI Taxonomy" id="556484"/>
    <lineage>
        <taxon>Eukaryota</taxon>
        <taxon>Sar</taxon>
        <taxon>Stramenopiles</taxon>
        <taxon>Ochrophyta</taxon>
        <taxon>Bacillariophyta</taxon>
        <taxon>Bacillariophyceae</taxon>
        <taxon>Bacillariophycidae</taxon>
        <taxon>Naviculales</taxon>
        <taxon>Phaeodactylaceae</taxon>
        <taxon>Phaeodactylum</taxon>
    </lineage>
</organism>
<feature type="region of interest" description="Disordered" evidence="5">
    <location>
        <begin position="1"/>
        <end position="73"/>
    </location>
</feature>
<dbReference type="GeneID" id="7196757"/>
<feature type="non-terminal residue" evidence="7">
    <location>
        <position position="646"/>
    </location>
</feature>
<evidence type="ECO:0000256" key="1">
    <source>
        <dbReference type="ARBA" id="ARBA00004141"/>
    </source>
</evidence>
<dbReference type="FunCoup" id="B7FQT8">
    <property type="interactions" value="91"/>
</dbReference>
<dbReference type="PaxDb" id="2850-Phatr54049"/>
<dbReference type="SUPFAM" id="SSF103473">
    <property type="entry name" value="MFS general substrate transporter"/>
    <property type="match status" value="1"/>
</dbReference>
<dbReference type="STRING" id="556484.B7FQT8"/>
<protein>
    <submittedName>
        <fullName evidence="7">Acetyl-coa transporter</fullName>
        <ecNumber evidence="7">2.3.1.-</ecNumber>
    </submittedName>
</protein>
<feature type="transmembrane region" description="Helical" evidence="6">
    <location>
        <begin position="120"/>
        <end position="143"/>
    </location>
</feature>
<evidence type="ECO:0000313" key="7">
    <source>
        <dbReference type="EMBL" id="EEC51389.1"/>
    </source>
</evidence>
<dbReference type="KEGG" id="pti:PHATRDRAFT_54049"/>
<keyword evidence="7" id="KW-0808">Transferase</keyword>
<feature type="transmembrane region" description="Helical" evidence="6">
    <location>
        <begin position="229"/>
        <end position="249"/>
    </location>
</feature>
<dbReference type="InterPro" id="IPR004752">
    <property type="entry name" value="AmpG_permease/AT-1"/>
</dbReference>
<dbReference type="eggNOG" id="KOG3574">
    <property type="taxonomic scope" value="Eukaryota"/>
</dbReference>
<evidence type="ECO:0000256" key="5">
    <source>
        <dbReference type="SAM" id="MobiDB-lite"/>
    </source>
</evidence>
<evidence type="ECO:0000256" key="2">
    <source>
        <dbReference type="ARBA" id="ARBA00022692"/>
    </source>
</evidence>
<dbReference type="GO" id="GO:0035348">
    <property type="term" value="P:acetyl-CoA transmembrane transport"/>
    <property type="evidence" value="ECO:0007669"/>
    <property type="project" value="InterPro"/>
</dbReference>
<dbReference type="Pfam" id="PF13000">
    <property type="entry name" value="Acatn"/>
    <property type="match status" value="2"/>
</dbReference>
<feature type="transmembrane region" description="Helical" evidence="6">
    <location>
        <begin position="195"/>
        <end position="217"/>
    </location>
</feature>
<feature type="compositionally biased region" description="Polar residues" evidence="5">
    <location>
        <begin position="28"/>
        <end position="42"/>
    </location>
</feature>
<dbReference type="GO" id="GO:0008521">
    <property type="term" value="F:acetyl-CoA transmembrane transporter activity"/>
    <property type="evidence" value="ECO:0007669"/>
    <property type="project" value="InterPro"/>
</dbReference>
<accession>B7FQT8</accession>
<evidence type="ECO:0000313" key="8">
    <source>
        <dbReference type="Proteomes" id="UP000000759"/>
    </source>
</evidence>
<dbReference type="InterPro" id="IPR036259">
    <property type="entry name" value="MFS_trans_sf"/>
</dbReference>
<dbReference type="RefSeq" id="XP_002176926.1">
    <property type="nucleotide sequence ID" value="XM_002176890.2"/>
</dbReference>
<keyword evidence="4 6" id="KW-0472">Membrane</keyword>
<dbReference type="GO" id="GO:0016746">
    <property type="term" value="F:acyltransferase activity"/>
    <property type="evidence" value="ECO:0007669"/>
    <property type="project" value="UniProtKB-KW"/>
</dbReference>
<feature type="transmembrane region" description="Helical" evidence="6">
    <location>
        <begin position="506"/>
        <end position="527"/>
    </location>
</feature>
<feature type="transmembrane region" description="Helical" evidence="6">
    <location>
        <begin position="466"/>
        <end position="485"/>
    </location>
</feature>
<feature type="transmembrane region" description="Helical" evidence="6">
    <location>
        <begin position="556"/>
        <end position="575"/>
    </location>
</feature>
<dbReference type="AlphaFoldDB" id="B7FQT8"/>
<comment type="subcellular location">
    <subcellularLocation>
        <location evidence="1">Membrane</location>
        <topology evidence="1">Multi-pass membrane protein</topology>
    </subcellularLocation>
</comment>
<evidence type="ECO:0000256" key="3">
    <source>
        <dbReference type="ARBA" id="ARBA00022989"/>
    </source>
</evidence>
<dbReference type="InterPro" id="IPR024371">
    <property type="entry name" value="AcetylCoA_trans_1-like"/>
</dbReference>
<evidence type="ECO:0000256" key="6">
    <source>
        <dbReference type="SAM" id="Phobius"/>
    </source>
</evidence>
<dbReference type="PANTHER" id="PTHR12778">
    <property type="entry name" value="SOLUTE CARRIER FAMILY 33 ACETYL-COA TRANSPORTER -RELATED"/>
    <property type="match status" value="1"/>
</dbReference>
<reference evidence="8" key="2">
    <citation type="submission" date="2008-08" db="EMBL/GenBank/DDBJ databases">
        <authorList>
            <consortium name="Diatom Consortium"/>
            <person name="Grigoriev I."/>
            <person name="Grimwood J."/>
            <person name="Kuo A."/>
            <person name="Otillar R.P."/>
            <person name="Salamov A."/>
            <person name="Detter J.C."/>
            <person name="Lindquist E."/>
            <person name="Shapiro H."/>
            <person name="Lucas S."/>
            <person name="Glavina del Rio T."/>
            <person name="Pitluck S."/>
            <person name="Rokhsar D."/>
            <person name="Bowler C."/>
        </authorList>
    </citation>
    <scope>GENOME REANNOTATION</scope>
    <source>
        <strain evidence="8">CCAP 1055/1</strain>
    </source>
</reference>
<reference evidence="7 8" key="1">
    <citation type="journal article" date="2008" name="Nature">
        <title>The Phaeodactylum genome reveals the evolutionary history of diatom genomes.</title>
        <authorList>
            <person name="Bowler C."/>
            <person name="Allen A.E."/>
            <person name="Badger J.H."/>
            <person name="Grimwood J."/>
            <person name="Jabbari K."/>
            <person name="Kuo A."/>
            <person name="Maheswari U."/>
            <person name="Martens C."/>
            <person name="Maumus F."/>
            <person name="Otillar R.P."/>
            <person name="Rayko E."/>
            <person name="Salamov A."/>
            <person name="Vandepoele K."/>
            <person name="Beszteri B."/>
            <person name="Gruber A."/>
            <person name="Heijde M."/>
            <person name="Katinka M."/>
            <person name="Mock T."/>
            <person name="Valentin K."/>
            <person name="Verret F."/>
            <person name="Berges J.A."/>
            <person name="Brownlee C."/>
            <person name="Cadoret J.P."/>
            <person name="Chiovitti A."/>
            <person name="Choi C.J."/>
            <person name="Coesel S."/>
            <person name="De Martino A."/>
            <person name="Detter J.C."/>
            <person name="Durkin C."/>
            <person name="Falciatore A."/>
            <person name="Fournet J."/>
            <person name="Haruta M."/>
            <person name="Huysman M.J."/>
            <person name="Jenkins B.D."/>
            <person name="Jiroutova K."/>
            <person name="Jorgensen R.E."/>
            <person name="Joubert Y."/>
            <person name="Kaplan A."/>
            <person name="Kroger N."/>
            <person name="Kroth P.G."/>
            <person name="La Roche J."/>
            <person name="Lindquist E."/>
            <person name="Lommer M."/>
            <person name="Martin-Jezequel V."/>
            <person name="Lopez P.J."/>
            <person name="Lucas S."/>
            <person name="Mangogna M."/>
            <person name="McGinnis K."/>
            <person name="Medlin L.K."/>
            <person name="Montsant A."/>
            <person name="Oudot-Le Secq M.P."/>
            <person name="Napoli C."/>
            <person name="Obornik M."/>
            <person name="Parker M.S."/>
            <person name="Petit J.L."/>
            <person name="Porcel B.M."/>
            <person name="Poulsen N."/>
            <person name="Robison M."/>
            <person name="Rychlewski L."/>
            <person name="Rynearson T.A."/>
            <person name="Schmutz J."/>
            <person name="Shapiro H."/>
            <person name="Siaut M."/>
            <person name="Stanley M."/>
            <person name="Sussman M.R."/>
            <person name="Taylor A.R."/>
            <person name="Vardi A."/>
            <person name="von Dassow P."/>
            <person name="Vyverman W."/>
            <person name="Willis A."/>
            <person name="Wyrwicz L.S."/>
            <person name="Rokhsar D.S."/>
            <person name="Weissenbach J."/>
            <person name="Armbrust E.V."/>
            <person name="Green B.R."/>
            <person name="Van de Peer Y."/>
            <person name="Grigoriev I.V."/>
        </authorList>
    </citation>
    <scope>NUCLEOTIDE SEQUENCE [LARGE SCALE GENOMIC DNA]</scope>
    <source>
        <strain evidence="7 8">CCAP 1055/1</strain>
    </source>
</reference>
<dbReference type="GO" id="GO:0016020">
    <property type="term" value="C:membrane"/>
    <property type="evidence" value="ECO:0007669"/>
    <property type="project" value="UniProtKB-SubCell"/>
</dbReference>
<feature type="transmembrane region" description="Helical" evidence="6">
    <location>
        <begin position="357"/>
        <end position="376"/>
    </location>
</feature>
<gene>
    <name evidence="7" type="ORF">PHATRDRAFT_54049</name>
</gene>
<keyword evidence="3 6" id="KW-1133">Transmembrane helix</keyword>
<feature type="transmembrane region" description="Helical" evidence="6">
    <location>
        <begin position="403"/>
        <end position="424"/>
    </location>
</feature>
<keyword evidence="8" id="KW-1185">Reference proteome</keyword>
<keyword evidence="7" id="KW-0012">Acyltransferase</keyword>
<sequence length="646" mass="70909">MASINDSSNNPYSHVTAPFPSAEFRPDISTTTRYRVSSNTAKQAAGDPSDGDDNFQHPNSSSPQSPFPLDDEVKPAPDHDRYNYAILIALYTLQGIPMGLSASIPFLIQQKMKAYNANAIFALCSWPFSLKLLWAPVVDACFLRGFGRRKSWLVPVQLLAGLLMVGGANFVETQLGLGTNNHLVTESFNVKGVTIFFFVLYALMATQDIAVDGWALTMLSKKNRGRGPVCNSIGQNIGYFLSFVGFLALNDADSSESLWRPLFGLPSNPDTGLVSLGGFIRFMGYFMLITTTAVGLFKHETTTSTMTRMKRPVEQNLPPTSEVLLASDRLKKTDGNGDEEHELDASEIGLKETYHRLWAVCKLPAVQWLFLILFTYRLPTALGDNVKFLKAVELGLSKSTTALLSPTVILPLGILVPIVATKLWHGHPLRQFTTAFKLRVTLVPFLDLLMLSVLRRGKGTTSSASILFWSSIIASTALQAIVSSLQFNAQMTFFASRVDPAIGGSYMTLLNTAANLGGTWPASFIMWLTGKLTRDPECFVDMATGVETCTQGRDPYAVLQICFGVLGCLWIALLGNRVHRIAELPDDAWRTHLLDGTVDGDNVLNSNRTATNMYDPESGLTSVDVELAAASTKSTTRWERNESKRE</sequence>
<dbReference type="EMBL" id="CM000605">
    <property type="protein sequence ID" value="EEC51389.1"/>
    <property type="molecule type" value="Genomic_DNA"/>
</dbReference>
<dbReference type="InParanoid" id="B7FQT8"/>
<feature type="transmembrane region" description="Helical" evidence="6">
    <location>
        <begin position="273"/>
        <end position="297"/>
    </location>
</feature>
<dbReference type="OrthoDB" id="6415790at2759"/>
<dbReference type="Proteomes" id="UP000000759">
    <property type="component" value="Chromosome 1"/>
</dbReference>
<name>B7FQT8_PHATC</name>
<dbReference type="PANTHER" id="PTHR12778:SF9">
    <property type="entry name" value="ACETYL-COENZYME A TRANSPORTER 1"/>
    <property type="match status" value="1"/>
</dbReference>
<proteinExistence type="predicted"/>
<feature type="compositionally biased region" description="Polar residues" evidence="5">
    <location>
        <begin position="1"/>
        <end position="13"/>
    </location>
</feature>
<keyword evidence="2 6" id="KW-0812">Transmembrane</keyword>
<feature type="transmembrane region" description="Helical" evidence="6">
    <location>
        <begin position="152"/>
        <end position="171"/>
    </location>
</feature>
<evidence type="ECO:0000256" key="4">
    <source>
        <dbReference type="ARBA" id="ARBA00023136"/>
    </source>
</evidence>